<feature type="transmembrane region" description="Helical" evidence="1">
    <location>
        <begin position="227"/>
        <end position="247"/>
    </location>
</feature>
<keyword evidence="1" id="KW-1133">Transmembrane helix</keyword>
<keyword evidence="3" id="KW-1185">Reference proteome</keyword>
<feature type="transmembrane region" description="Helical" evidence="1">
    <location>
        <begin position="191"/>
        <end position="215"/>
    </location>
</feature>
<evidence type="ECO:0000313" key="3">
    <source>
        <dbReference type="Proteomes" id="UP000680067"/>
    </source>
</evidence>
<feature type="transmembrane region" description="Helical" evidence="1">
    <location>
        <begin position="103"/>
        <end position="122"/>
    </location>
</feature>
<dbReference type="AlphaFoldDB" id="A0A941I9V6"/>
<proteinExistence type="predicted"/>
<reference evidence="2" key="1">
    <citation type="submission" date="2021-04" db="EMBL/GenBank/DDBJ databases">
        <title>novel species isolated from subtropical streams in China.</title>
        <authorList>
            <person name="Lu H."/>
        </authorList>
    </citation>
    <scope>NUCLEOTIDE SEQUENCE</scope>
    <source>
        <strain evidence="2">LFS511W</strain>
    </source>
</reference>
<dbReference type="Proteomes" id="UP000680067">
    <property type="component" value="Unassembled WGS sequence"/>
</dbReference>
<accession>A0A941I9V6</accession>
<comment type="caution">
    <text evidence="2">The sequence shown here is derived from an EMBL/GenBank/DDBJ whole genome shotgun (WGS) entry which is preliminary data.</text>
</comment>
<keyword evidence="1" id="KW-0812">Transmembrane</keyword>
<gene>
    <name evidence="2" type="ORF">KDM89_18865</name>
</gene>
<evidence type="ECO:0000256" key="1">
    <source>
        <dbReference type="SAM" id="Phobius"/>
    </source>
</evidence>
<evidence type="ECO:0008006" key="4">
    <source>
        <dbReference type="Google" id="ProtNLM"/>
    </source>
</evidence>
<name>A0A941I9V6_9BURK</name>
<protein>
    <recommendedName>
        <fullName evidence="4">Oligosaccharide repeat unit polymerase</fullName>
    </recommendedName>
</protein>
<evidence type="ECO:0000313" key="2">
    <source>
        <dbReference type="EMBL" id="MBR7784208.1"/>
    </source>
</evidence>
<sequence>MSLYGGTSTKILSGHSRFAPLYSSNLFERVFHPNSGFTVFLIAIGTAYCIIPLGVSLIVPEGRFFGLLAAITALSVLAMWGGNRVSIFDRRFRPSSPRFGVSTTGFVGIVWAIFLFFILITFSTAQTIPLFSAFAGADANDLSQQRGDFLKGREGAGIVLLYISTFMNTVVPYSIVLLYDRHAKMRHLAAIVFFFYAISFMAKALFLNMILPILALLSIKQHLRGKAVSYLVVGSILLLIGMTALSLRGETAVASNGDFFTALYAPSDPLTFFLWRSVGVPIFTATDTLVVHEEQFGGRLLMGATSSLIASMTGLERINLERFVFEHQFGGWNEIANSNSVFIVDAFVNFGWPGIIIFSFLVGQVFRWFRLSHDKAFQAQWSVFAFLLFSSPLIGMLLSNGWAYMILHALFIRVRNHVTKPYA</sequence>
<keyword evidence="1" id="KW-0472">Membrane</keyword>
<feature type="transmembrane region" description="Helical" evidence="1">
    <location>
        <begin position="347"/>
        <end position="369"/>
    </location>
</feature>
<feature type="transmembrane region" description="Helical" evidence="1">
    <location>
        <begin position="64"/>
        <end position="82"/>
    </location>
</feature>
<organism evidence="2 3">
    <name type="scientific">Undibacterium luofuense</name>
    <dbReference type="NCBI Taxonomy" id="2828733"/>
    <lineage>
        <taxon>Bacteria</taxon>
        <taxon>Pseudomonadati</taxon>
        <taxon>Pseudomonadota</taxon>
        <taxon>Betaproteobacteria</taxon>
        <taxon>Burkholderiales</taxon>
        <taxon>Oxalobacteraceae</taxon>
        <taxon>Undibacterium</taxon>
    </lineage>
</organism>
<dbReference type="EMBL" id="JAGSPN010000021">
    <property type="protein sequence ID" value="MBR7784208.1"/>
    <property type="molecule type" value="Genomic_DNA"/>
</dbReference>
<feature type="transmembrane region" description="Helical" evidence="1">
    <location>
        <begin position="381"/>
        <end position="407"/>
    </location>
</feature>
<feature type="transmembrane region" description="Helical" evidence="1">
    <location>
        <begin position="156"/>
        <end position="179"/>
    </location>
</feature>
<dbReference type="RefSeq" id="WP_212689475.1">
    <property type="nucleotide sequence ID" value="NZ_JAGSPN010000021.1"/>
</dbReference>
<feature type="transmembrane region" description="Helical" evidence="1">
    <location>
        <begin position="37"/>
        <end position="58"/>
    </location>
</feature>